<dbReference type="InterPro" id="IPR036390">
    <property type="entry name" value="WH_DNA-bd_sf"/>
</dbReference>
<evidence type="ECO:0000256" key="3">
    <source>
        <dbReference type="ARBA" id="ARBA00022705"/>
    </source>
</evidence>
<dbReference type="GO" id="GO:0006289">
    <property type="term" value="P:nucleotide-excision repair"/>
    <property type="evidence" value="ECO:0007669"/>
    <property type="project" value="TreeGrafter"/>
</dbReference>
<dbReference type="EMBL" id="PUHR01000026">
    <property type="protein sequence ID" value="KAG0670216.1"/>
    <property type="molecule type" value="Genomic_DNA"/>
</dbReference>
<dbReference type="Proteomes" id="UP000750334">
    <property type="component" value="Unassembled WGS sequence"/>
</dbReference>
<dbReference type="GO" id="GO:0005662">
    <property type="term" value="C:DNA replication factor A complex"/>
    <property type="evidence" value="ECO:0007669"/>
    <property type="project" value="TreeGrafter"/>
</dbReference>
<dbReference type="InterPro" id="IPR014892">
    <property type="entry name" value="RPA_C"/>
</dbReference>
<name>A0A9P6WCF2_MAUEX</name>
<dbReference type="PANTHER" id="PTHR13989">
    <property type="entry name" value="REPLICATION PROTEIN A-RELATED"/>
    <property type="match status" value="1"/>
</dbReference>
<dbReference type="GO" id="GO:0000781">
    <property type="term" value="C:chromosome, telomeric region"/>
    <property type="evidence" value="ECO:0007669"/>
    <property type="project" value="TreeGrafter"/>
</dbReference>
<dbReference type="GO" id="GO:0003697">
    <property type="term" value="F:single-stranded DNA binding"/>
    <property type="evidence" value="ECO:0007669"/>
    <property type="project" value="TreeGrafter"/>
</dbReference>
<dbReference type="GO" id="GO:0000724">
    <property type="term" value="P:double-strand break repair via homologous recombination"/>
    <property type="evidence" value="ECO:0007669"/>
    <property type="project" value="TreeGrafter"/>
</dbReference>
<keyword evidence="10" id="KW-1185">Reference proteome</keyword>
<feature type="region of interest" description="Disordered" evidence="6">
    <location>
        <begin position="1"/>
        <end position="38"/>
    </location>
</feature>
<dbReference type="InterPro" id="IPR004365">
    <property type="entry name" value="NA-bd_OB_tRNA"/>
</dbReference>
<dbReference type="CDD" id="cd04478">
    <property type="entry name" value="RPA2_DBD_D"/>
    <property type="match status" value="1"/>
</dbReference>
<evidence type="ECO:0000313" key="9">
    <source>
        <dbReference type="EMBL" id="KAG0670216.1"/>
    </source>
</evidence>
<protein>
    <submittedName>
        <fullName evidence="9">Replication factor A protein 2</fullName>
    </submittedName>
</protein>
<dbReference type="PIRSF" id="PIRSF036949">
    <property type="entry name" value="RPA32"/>
    <property type="match status" value="1"/>
</dbReference>
<reference evidence="9 10" key="1">
    <citation type="submission" date="2020-11" db="EMBL/GenBank/DDBJ databases">
        <title>Kefir isolates.</title>
        <authorList>
            <person name="Marcisauskas S."/>
            <person name="Kim Y."/>
            <person name="Blasche S."/>
        </authorList>
    </citation>
    <scope>NUCLEOTIDE SEQUENCE [LARGE SCALE GENOMIC DNA]</scope>
    <source>
        <strain evidence="9 10">OG2</strain>
    </source>
</reference>
<organism evidence="9 10">
    <name type="scientific">Maudiozyma exigua</name>
    <name type="common">Yeast</name>
    <name type="synonym">Kazachstania exigua</name>
    <dbReference type="NCBI Taxonomy" id="34358"/>
    <lineage>
        <taxon>Eukaryota</taxon>
        <taxon>Fungi</taxon>
        <taxon>Dikarya</taxon>
        <taxon>Ascomycota</taxon>
        <taxon>Saccharomycotina</taxon>
        <taxon>Saccharomycetes</taxon>
        <taxon>Saccharomycetales</taxon>
        <taxon>Saccharomycetaceae</taxon>
        <taxon>Maudiozyma</taxon>
    </lineage>
</organism>
<dbReference type="SUPFAM" id="SSF50249">
    <property type="entry name" value="Nucleic acid-binding proteins"/>
    <property type="match status" value="1"/>
</dbReference>
<dbReference type="InterPro" id="IPR040260">
    <property type="entry name" value="RFA2-like"/>
</dbReference>
<feature type="compositionally biased region" description="Polar residues" evidence="6">
    <location>
        <begin position="184"/>
        <end position="195"/>
    </location>
</feature>
<evidence type="ECO:0000313" key="10">
    <source>
        <dbReference type="Proteomes" id="UP000750334"/>
    </source>
</evidence>
<evidence type="ECO:0000256" key="6">
    <source>
        <dbReference type="SAM" id="MobiDB-lite"/>
    </source>
</evidence>
<feature type="domain" description="OB" evidence="7">
    <location>
        <begin position="69"/>
        <end position="150"/>
    </location>
</feature>
<dbReference type="Gene3D" id="1.10.10.10">
    <property type="entry name" value="Winged helix-like DNA-binding domain superfamily/Winged helix DNA-binding domain"/>
    <property type="match status" value="1"/>
</dbReference>
<feature type="compositionally biased region" description="Low complexity" evidence="6">
    <location>
        <begin position="196"/>
        <end position="207"/>
    </location>
</feature>
<keyword evidence="5" id="KW-0539">Nucleus</keyword>
<evidence type="ECO:0000259" key="7">
    <source>
        <dbReference type="Pfam" id="PF01336"/>
    </source>
</evidence>
<feature type="compositionally biased region" description="Polar residues" evidence="6">
    <location>
        <begin position="23"/>
        <end position="38"/>
    </location>
</feature>
<feature type="compositionally biased region" description="Polar residues" evidence="6">
    <location>
        <begin position="208"/>
        <end position="222"/>
    </location>
</feature>
<dbReference type="Pfam" id="PF01336">
    <property type="entry name" value="tRNA_anti-codon"/>
    <property type="match status" value="1"/>
</dbReference>
<dbReference type="AlphaFoldDB" id="A0A9P6WCF2"/>
<keyword evidence="4" id="KW-0238">DNA-binding</keyword>
<feature type="region of interest" description="Disordered" evidence="6">
    <location>
        <begin position="103"/>
        <end position="124"/>
    </location>
</feature>
<dbReference type="GO" id="GO:0035861">
    <property type="term" value="C:site of double-strand break"/>
    <property type="evidence" value="ECO:0007669"/>
    <property type="project" value="TreeGrafter"/>
</dbReference>
<feature type="region of interest" description="Disordered" evidence="6">
    <location>
        <begin position="184"/>
        <end position="222"/>
    </location>
</feature>
<dbReference type="OrthoDB" id="25571at2759"/>
<evidence type="ECO:0000256" key="5">
    <source>
        <dbReference type="ARBA" id="ARBA00023242"/>
    </source>
</evidence>
<proteinExistence type="inferred from homology"/>
<dbReference type="Gene3D" id="2.40.50.140">
    <property type="entry name" value="Nucleic acid-binding proteins"/>
    <property type="match status" value="1"/>
</dbReference>
<comment type="similarity">
    <text evidence="2">Belongs to the replication factor A protein 2 family.</text>
</comment>
<dbReference type="GO" id="GO:0006260">
    <property type="term" value="P:DNA replication"/>
    <property type="evidence" value="ECO:0007669"/>
    <property type="project" value="UniProtKB-KW"/>
</dbReference>
<evidence type="ECO:0000256" key="4">
    <source>
        <dbReference type="ARBA" id="ARBA00023125"/>
    </source>
</evidence>
<dbReference type="InterPro" id="IPR012340">
    <property type="entry name" value="NA-bd_OB-fold"/>
</dbReference>
<dbReference type="InterPro" id="IPR036388">
    <property type="entry name" value="WH-like_DNA-bd_sf"/>
</dbReference>
<evidence type="ECO:0000256" key="2">
    <source>
        <dbReference type="ARBA" id="ARBA00007815"/>
    </source>
</evidence>
<dbReference type="SUPFAM" id="SSF46785">
    <property type="entry name" value="Winged helix' DNA-binding domain"/>
    <property type="match status" value="1"/>
</dbReference>
<comment type="caution">
    <text evidence="9">The sequence shown here is derived from an EMBL/GenBank/DDBJ whole genome shotgun (WGS) entry which is preliminary data.</text>
</comment>
<dbReference type="PANTHER" id="PTHR13989:SF16">
    <property type="entry name" value="REPLICATION PROTEIN A2"/>
    <property type="match status" value="1"/>
</dbReference>
<dbReference type="Pfam" id="PF08784">
    <property type="entry name" value="RPA_C"/>
    <property type="match status" value="1"/>
</dbReference>
<evidence type="ECO:0000259" key="8">
    <source>
        <dbReference type="Pfam" id="PF08784"/>
    </source>
</evidence>
<keyword evidence="3" id="KW-0235">DNA replication</keyword>
<dbReference type="InterPro" id="IPR014646">
    <property type="entry name" value="Rfa2/RPA32"/>
</dbReference>
<evidence type="ECO:0000256" key="1">
    <source>
        <dbReference type="ARBA" id="ARBA00004123"/>
    </source>
</evidence>
<gene>
    <name evidence="9" type="primary">RFA2</name>
    <name evidence="9" type="ORF">C6P45_002689</name>
</gene>
<feature type="domain" description="Replication protein A C-terminal" evidence="8">
    <location>
        <begin position="187"/>
        <end position="283"/>
    </location>
</feature>
<comment type="subcellular location">
    <subcellularLocation>
        <location evidence="1">Nucleus</location>
    </subcellularLocation>
</comment>
<accession>A0A9P6WCF2</accession>
<feature type="compositionally biased region" description="Polar residues" evidence="6">
    <location>
        <begin position="1"/>
        <end position="13"/>
    </location>
</feature>
<feature type="compositionally biased region" description="Basic and acidic residues" evidence="6">
    <location>
        <begin position="103"/>
        <end position="112"/>
    </location>
</feature>
<sequence>MATYQPYNDYSTVTGGGFENNESRPSSGDTTAENRTNTLTPVTIKQILNSTQEIQDGPFVSHGQELQYVCFVGVVRNITDHTSNIYITIEDGTGQMEVRKWTDDSNDMKASQEDSENSGGASQVSQQFQIGTYVKVYGSLKEFSGKKNIQYAVIKPIQSFNDVLAHHLDAIKWHSIATGRISDPANSGSAMSTSVGQSNNNNGSGQSLFVSDNAGSNANTSEGDVRDRVFRFIKEQCANKDANQFAVPIQLVCQTLNIDEDVARQSCATLTDQGSIYPTFDDNNYFAL</sequence>